<protein>
    <submittedName>
        <fullName evidence="1">Uncharacterized protein</fullName>
    </submittedName>
</protein>
<comment type="caution">
    <text evidence="1">The sequence shown here is derived from an EMBL/GenBank/DDBJ whole genome shotgun (WGS) entry which is preliminary data.</text>
</comment>
<evidence type="ECO:0000313" key="1">
    <source>
        <dbReference type="EMBL" id="ORX44456.1"/>
    </source>
</evidence>
<evidence type="ECO:0000313" key="2">
    <source>
        <dbReference type="Proteomes" id="UP000242146"/>
    </source>
</evidence>
<dbReference type="OrthoDB" id="2438399at2759"/>
<sequence>MNTVKRRYHAPSLSNGPSLVVFGTATVDRDGRTNGLNQNHLIERQSSALTLVLHTDEYLTSQACNVCGGQLSPVTTNNQQDIFVLKPCTSSCMFWDLDAFAASYKLWAARSMVEVWARPALPRTTSSR</sequence>
<dbReference type="EMBL" id="MCGT01000048">
    <property type="protein sequence ID" value="ORX44456.1"/>
    <property type="molecule type" value="Genomic_DNA"/>
</dbReference>
<reference evidence="1 2" key="1">
    <citation type="submission" date="2016-07" db="EMBL/GenBank/DDBJ databases">
        <title>Pervasive Adenine N6-methylation of Active Genes in Fungi.</title>
        <authorList>
            <consortium name="DOE Joint Genome Institute"/>
            <person name="Mondo S.J."/>
            <person name="Dannebaum R.O."/>
            <person name="Kuo R.C."/>
            <person name="Labutti K."/>
            <person name="Haridas S."/>
            <person name="Kuo A."/>
            <person name="Salamov A."/>
            <person name="Ahrendt S.R."/>
            <person name="Lipzen A."/>
            <person name="Sullivan W."/>
            <person name="Andreopoulos W.B."/>
            <person name="Clum A."/>
            <person name="Lindquist E."/>
            <person name="Daum C."/>
            <person name="Ramamoorthy G.K."/>
            <person name="Gryganskyi A."/>
            <person name="Culley D."/>
            <person name="Magnuson J.K."/>
            <person name="James T.Y."/>
            <person name="O'Malley M.A."/>
            <person name="Stajich J.E."/>
            <person name="Spatafora J.W."/>
            <person name="Visel A."/>
            <person name="Grigoriev I.V."/>
        </authorList>
    </citation>
    <scope>NUCLEOTIDE SEQUENCE [LARGE SCALE GENOMIC DNA]</scope>
    <source>
        <strain evidence="1 2">NRRL 3301</strain>
    </source>
</reference>
<dbReference type="STRING" id="101127.A0A1X2G477"/>
<organism evidence="1 2">
    <name type="scientific">Hesseltinella vesiculosa</name>
    <dbReference type="NCBI Taxonomy" id="101127"/>
    <lineage>
        <taxon>Eukaryota</taxon>
        <taxon>Fungi</taxon>
        <taxon>Fungi incertae sedis</taxon>
        <taxon>Mucoromycota</taxon>
        <taxon>Mucoromycotina</taxon>
        <taxon>Mucoromycetes</taxon>
        <taxon>Mucorales</taxon>
        <taxon>Cunninghamellaceae</taxon>
        <taxon>Hesseltinella</taxon>
    </lineage>
</organism>
<gene>
    <name evidence="1" type="ORF">DM01DRAFT_1340419</name>
</gene>
<proteinExistence type="predicted"/>
<dbReference type="Proteomes" id="UP000242146">
    <property type="component" value="Unassembled WGS sequence"/>
</dbReference>
<dbReference type="AlphaFoldDB" id="A0A1X2G477"/>
<name>A0A1X2G477_9FUNG</name>
<keyword evidence="2" id="KW-1185">Reference proteome</keyword>
<accession>A0A1X2G477</accession>